<dbReference type="RefSeq" id="WP_309966560.1">
    <property type="nucleotide sequence ID" value="NZ_JAVDWH010000001.1"/>
</dbReference>
<dbReference type="EMBL" id="JAVDWH010000001">
    <property type="protein sequence ID" value="MDR7085722.1"/>
    <property type="molecule type" value="Genomic_DNA"/>
</dbReference>
<proteinExistence type="predicted"/>
<evidence type="ECO:0000313" key="2">
    <source>
        <dbReference type="Proteomes" id="UP001257739"/>
    </source>
</evidence>
<dbReference type="Proteomes" id="UP001257739">
    <property type="component" value="Unassembled WGS sequence"/>
</dbReference>
<dbReference type="PANTHER" id="PTHR40036:SF1">
    <property type="entry name" value="MACROCIN O-METHYLTRANSFERASE"/>
    <property type="match status" value="1"/>
</dbReference>
<dbReference type="InterPro" id="IPR008884">
    <property type="entry name" value="TylF_MeTrfase"/>
</dbReference>
<dbReference type="InterPro" id="IPR029063">
    <property type="entry name" value="SAM-dependent_MTases_sf"/>
</dbReference>
<comment type="caution">
    <text evidence="1">The sequence shown here is derived from an EMBL/GenBank/DDBJ whole genome shotgun (WGS) entry which is preliminary data.</text>
</comment>
<reference evidence="1 2" key="1">
    <citation type="submission" date="2023-07" db="EMBL/GenBank/DDBJ databases">
        <title>Sorghum-associated microbial communities from plants grown in Nebraska, USA.</title>
        <authorList>
            <person name="Schachtman D."/>
        </authorList>
    </citation>
    <scope>NUCLEOTIDE SEQUENCE [LARGE SCALE GENOMIC DNA]</scope>
    <source>
        <strain evidence="1 2">BE248</strain>
    </source>
</reference>
<gene>
    <name evidence="1" type="ORF">J2X11_000561</name>
</gene>
<sequence>MGIKARAAKRASTTLRNRGLVVSREFGSDLTPETVETIKFVQPYTMTTVQRIEAVISATHHVVANNIPGAFVESGVWMGGSIMAAAHTLVKLGVTDRDLYLYDTFEGLPEPGEHDGIAGADQSIEEIYATLQAGTGDKPYLEAPTDTVRANVALTGYPLERVHTIQGMVEDTIPSTAPEQVAFLRLDTDFYSSTKVEMETLFPRLSPGGILIVDDYGYLEGSRKAVDDYLATYPYPVFLHRIDASGRLVVKPNEGTL</sequence>
<evidence type="ECO:0008006" key="3">
    <source>
        <dbReference type="Google" id="ProtNLM"/>
    </source>
</evidence>
<organism evidence="1 2">
    <name type="scientific">Aeromicrobium panaciterrae</name>
    <dbReference type="NCBI Taxonomy" id="363861"/>
    <lineage>
        <taxon>Bacteria</taxon>
        <taxon>Bacillati</taxon>
        <taxon>Actinomycetota</taxon>
        <taxon>Actinomycetes</taxon>
        <taxon>Propionibacteriales</taxon>
        <taxon>Nocardioidaceae</taxon>
        <taxon>Aeromicrobium</taxon>
    </lineage>
</organism>
<accession>A0ABU1UKL0</accession>
<dbReference type="SUPFAM" id="SSF53335">
    <property type="entry name" value="S-adenosyl-L-methionine-dependent methyltransferases"/>
    <property type="match status" value="1"/>
</dbReference>
<protein>
    <recommendedName>
        <fullName evidence="3">Macrocin O-methyltransferase</fullName>
    </recommendedName>
</protein>
<dbReference type="Gene3D" id="3.40.50.150">
    <property type="entry name" value="Vaccinia Virus protein VP39"/>
    <property type="match status" value="1"/>
</dbReference>
<dbReference type="Pfam" id="PF05711">
    <property type="entry name" value="TylF"/>
    <property type="match status" value="1"/>
</dbReference>
<evidence type="ECO:0000313" key="1">
    <source>
        <dbReference type="EMBL" id="MDR7085722.1"/>
    </source>
</evidence>
<dbReference type="PANTHER" id="PTHR40036">
    <property type="entry name" value="MACROCIN O-METHYLTRANSFERASE"/>
    <property type="match status" value="1"/>
</dbReference>
<name>A0ABU1UKL0_9ACTN</name>
<keyword evidence="2" id="KW-1185">Reference proteome</keyword>